<reference evidence="3" key="2">
    <citation type="submission" date="2021-04" db="EMBL/GenBank/DDBJ databases">
        <authorList>
            <person name="Gilroy R."/>
        </authorList>
    </citation>
    <scope>NUCLEOTIDE SEQUENCE</scope>
    <source>
        <strain evidence="3">6627</strain>
    </source>
</reference>
<dbReference type="NCBIfam" id="TIGR00762">
    <property type="entry name" value="DegV"/>
    <property type="match status" value="1"/>
</dbReference>
<sequence>MVYMKTAVLTDSASIIDPQVKRKFNIKTLPLPLLIEGKTYYEKYNHDRMELRNELRQSKKNFLTPGQVSVDAIQEVIDGLVEKDYTDVICVHIDNSISGLGDNLRSYAIKHSELKIHLVDSYSFGIAEGRLTELVGEMVSEGQTWNEIKSVILQIRDEMQTLIVMKSLRHISTNGYIKNGVSPVEKTFFKPKTLMSFQDKGQLEVINTYSQYSRLFREIRWRIAPAYQEMTGELQISITAIRSKKNDQIISRLIALLKRVFPVAKISLHDLPLSMMAYTGADSMVISWH</sequence>
<comment type="caution">
    <text evidence="3">The sequence shown here is derived from an EMBL/GenBank/DDBJ whole genome shotgun (WGS) entry which is preliminary data.</text>
</comment>
<evidence type="ECO:0000256" key="2">
    <source>
        <dbReference type="ARBA" id="ARBA00023121"/>
    </source>
</evidence>
<dbReference type="Gene3D" id="3.30.1180.10">
    <property type="match status" value="1"/>
</dbReference>
<evidence type="ECO:0000313" key="4">
    <source>
        <dbReference type="Proteomes" id="UP000823963"/>
    </source>
</evidence>
<reference evidence="3" key="1">
    <citation type="journal article" date="2021" name="PeerJ">
        <title>Extensive microbial diversity within the chicken gut microbiome revealed by metagenomics and culture.</title>
        <authorList>
            <person name="Gilroy R."/>
            <person name="Ravi A."/>
            <person name="Getino M."/>
            <person name="Pursley I."/>
            <person name="Horton D.L."/>
            <person name="Alikhan N.F."/>
            <person name="Baker D."/>
            <person name="Gharbi K."/>
            <person name="Hall N."/>
            <person name="Watson M."/>
            <person name="Adriaenssens E.M."/>
            <person name="Foster-Nyarko E."/>
            <person name="Jarju S."/>
            <person name="Secka A."/>
            <person name="Antonio M."/>
            <person name="Oren A."/>
            <person name="Chaudhuri R.R."/>
            <person name="La Ragione R."/>
            <person name="Hildebrand F."/>
            <person name="Pallen M.J."/>
        </authorList>
    </citation>
    <scope>NUCLEOTIDE SEQUENCE</scope>
    <source>
        <strain evidence="3">6627</strain>
    </source>
</reference>
<accession>A0A9D1UVS8</accession>
<organism evidence="3 4">
    <name type="scientific">Candidatus Ligilactobacillus excrementigallinarum</name>
    <dbReference type="NCBI Taxonomy" id="2838641"/>
    <lineage>
        <taxon>Bacteria</taxon>
        <taxon>Bacillati</taxon>
        <taxon>Bacillota</taxon>
        <taxon>Bacilli</taxon>
        <taxon>Lactobacillales</taxon>
        <taxon>Lactobacillaceae</taxon>
        <taxon>Ligilactobacillus</taxon>
    </lineage>
</organism>
<dbReference type="PANTHER" id="PTHR33434:SF2">
    <property type="entry name" value="FATTY ACID-BINDING PROTEIN TM_1468"/>
    <property type="match status" value="1"/>
</dbReference>
<protein>
    <submittedName>
        <fullName evidence="3">DegV family protein</fullName>
    </submittedName>
</protein>
<dbReference type="GO" id="GO:0008289">
    <property type="term" value="F:lipid binding"/>
    <property type="evidence" value="ECO:0007669"/>
    <property type="project" value="UniProtKB-KW"/>
</dbReference>
<dbReference type="InterPro" id="IPR050270">
    <property type="entry name" value="DegV_domain_contain"/>
</dbReference>
<dbReference type="InterPro" id="IPR043168">
    <property type="entry name" value="DegV_C"/>
</dbReference>
<dbReference type="EMBL" id="DXFP01000007">
    <property type="protein sequence ID" value="HIX01296.1"/>
    <property type="molecule type" value="Genomic_DNA"/>
</dbReference>
<evidence type="ECO:0000256" key="1">
    <source>
        <dbReference type="ARBA" id="ARBA00003238"/>
    </source>
</evidence>
<dbReference type="PANTHER" id="PTHR33434">
    <property type="entry name" value="DEGV DOMAIN-CONTAINING PROTEIN DR_1986-RELATED"/>
    <property type="match status" value="1"/>
</dbReference>
<keyword evidence="2" id="KW-0446">Lipid-binding</keyword>
<proteinExistence type="predicted"/>
<dbReference type="SUPFAM" id="SSF82549">
    <property type="entry name" value="DAK1/DegV-like"/>
    <property type="match status" value="1"/>
</dbReference>
<dbReference type="InterPro" id="IPR003797">
    <property type="entry name" value="DegV"/>
</dbReference>
<gene>
    <name evidence="3" type="ORF">H9861_00865</name>
</gene>
<comment type="function">
    <text evidence="1">May bind long-chain fatty acids, such as palmitate, and may play a role in lipid transport or fatty acid metabolism.</text>
</comment>
<dbReference type="PROSITE" id="PS51482">
    <property type="entry name" value="DEGV"/>
    <property type="match status" value="1"/>
</dbReference>
<dbReference type="Pfam" id="PF02645">
    <property type="entry name" value="DegV"/>
    <property type="match status" value="1"/>
</dbReference>
<dbReference type="Gene3D" id="3.40.50.10170">
    <property type="match status" value="1"/>
</dbReference>
<name>A0A9D1UVS8_9LACO</name>
<dbReference type="AlphaFoldDB" id="A0A9D1UVS8"/>
<dbReference type="Proteomes" id="UP000823963">
    <property type="component" value="Unassembled WGS sequence"/>
</dbReference>
<evidence type="ECO:0000313" key="3">
    <source>
        <dbReference type="EMBL" id="HIX01296.1"/>
    </source>
</evidence>